<evidence type="ECO:0000313" key="2">
    <source>
        <dbReference type="EMBL" id="MBM6742899.1"/>
    </source>
</evidence>
<keyword evidence="1" id="KW-1133">Transmembrane helix</keyword>
<keyword evidence="1" id="KW-0812">Transmembrane</keyword>
<name>A0ABS2ED26_9FIRM</name>
<gene>
    <name evidence="2" type="ORF">H6A32_01005</name>
</gene>
<evidence type="ECO:0008006" key="4">
    <source>
        <dbReference type="Google" id="ProtNLM"/>
    </source>
</evidence>
<evidence type="ECO:0000313" key="3">
    <source>
        <dbReference type="Proteomes" id="UP000775686"/>
    </source>
</evidence>
<comment type="caution">
    <text evidence="2">The sequence shown here is derived from an EMBL/GenBank/DDBJ whole genome shotgun (WGS) entry which is preliminary data.</text>
</comment>
<sequence length="151" mass="16630">MSTRNSSKSSLFLIELIIAILFFSIGSAVCVRAFVKAHSLSTEAKDLSFASAQVSSMASVLKYTDRSYASIREHFPDAAKSGDDFLVFYDEEGTSCPEKDAVFTLHAETSEESGMIHAHIYMERAGADPLYELELRFVPQSDGKEAPEDES</sequence>
<dbReference type="Proteomes" id="UP000775686">
    <property type="component" value="Unassembled WGS sequence"/>
</dbReference>
<keyword evidence="1" id="KW-0472">Membrane</keyword>
<keyword evidence="3" id="KW-1185">Reference proteome</keyword>
<organism evidence="2 3">
    <name type="scientific">Drancourtella massiliensis</name>
    <dbReference type="NCBI Taxonomy" id="1632013"/>
    <lineage>
        <taxon>Bacteria</taxon>
        <taxon>Bacillati</taxon>
        <taxon>Bacillota</taxon>
        <taxon>Clostridia</taxon>
        <taxon>Eubacteriales</taxon>
        <taxon>Oscillospiraceae</taxon>
        <taxon>Drancourtella</taxon>
    </lineage>
</organism>
<accession>A0ABS2ED26</accession>
<reference evidence="2 3" key="1">
    <citation type="journal article" date="2021" name="Sci. Rep.">
        <title>The distribution of antibiotic resistance genes in chicken gut microbiota commensals.</title>
        <authorList>
            <person name="Juricova H."/>
            <person name="Matiasovicova J."/>
            <person name="Kubasova T."/>
            <person name="Cejkova D."/>
            <person name="Rychlik I."/>
        </authorList>
    </citation>
    <scope>NUCLEOTIDE SEQUENCE [LARGE SCALE GENOMIC DNA]</scope>
    <source>
        <strain evidence="2 3">An770</strain>
    </source>
</reference>
<proteinExistence type="predicted"/>
<protein>
    <recommendedName>
        <fullName evidence="4">Type II secretion system protein</fullName>
    </recommendedName>
</protein>
<feature type="transmembrane region" description="Helical" evidence="1">
    <location>
        <begin position="12"/>
        <end position="35"/>
    </location>
</feature>
<dbReference type="RefSeq" id="WP_087254757.1">
    <property type="nucleotide sequence ID" value="NZ_JACJKH010000001.1"/>
</dbReference>
<dbReference type="EMBL" id="JACJKH010000001">
    <property type="protein sequence ID" value="MBM6742899.1"/>
    <property type="molecule type" value="Genomic_DNA"/>
</dbReference>
<evidence type="ECO:0000256" key="1">
    <source>
        <dbReference type="SAM" id="Phobius"/>
    </source>
</evidence>